<feature type="compositionally biased region" description="Polar residues" evidence="1">
    <location>
        <begin position="40"/>
        <end position="54"/>
    </location>
</feature>
<keyword evidence="3" id="KW-1185">Reference proteome</keyword>
<gene>
    <name evidence="2" type="ORF">BGZ65_012184</name>
</gene>
<reference evidence="2" key="1">
    <citation type="journal article" date="2020" name="Fungal Divers.">
        <title>Resolving the Mortierellaceae phylogeny through synthesis of multi-gene phylogenetics and phylogenomics.</title>
        <authorList>
            <person name="Vandepol N."/>
            <person name="Liber J."/>
            <person name="Desiro A."/>
            <person name="Na H."/>
            <person name="Kennedy M."/>
            <person name="Barry K."/>
            <person name="Grigoriev I.V."/>
            <person name="Miller A.N."/>
            <person name="O'Donnell K."/>
            <person name="Stajich J.E."/>
            <person name="Bonito G."/>
        </authorList>
    </citation>
    <scope>NUCLEOTIDE SEQUENCE</scope>
    <source>
        <strain evidence="2">MES-2147</strain>
    </source>
</reference>
<organism evidence="2 3">
    <name type="scientific">Modicella reniformis</name>
    <dbReference type="NCBI Taxonomy" id="1440133"/>
    <lineage>
        <taxon>Eukaryota</taxon>
        <taxon>Fungi</taxon>
        <taxon>Fungi incertae sedis</taxon>
        <taxon>Mucoromycota</taxon>
        <taxon>Mortierellomycotina</taxon>
        <taxon>Mortierellomycetes</taxon>
        <taxon>Mortierellales</taxon>
        <taxon>Mortierellaceae</taxon>
        <taxon>Modicella</taxon>
    </lineage>
</organism>
<feature type="compositionally biased region" description="Basic and acidic residues" evidence="1">
    <location>
        <begin position="215"/>
        <end position="234"/>
    </location>
</feature>
<evidence type="ECO:0000313" key="2">
    <source>
        <dbReference type="EMBL" id="KAF9969184.1"/>
    </source>
</evidence>
<feature type="region of interest" description="Disordered" evidence="1">
    <location>
        <begin position="1"/>
        <end position="61"/>
    </location>
</feature>
<sequence>MSTASCLIDDCMPPSTPIRQEFYKRPHTPESGVDDHPNTKPFQGSSRLMASPKSSFLAARRARPTMDFSRPMYQRSPLKASVSSESLTLLQASTNDGLSSLSLEVPDNHGSSRNIEMMIPPATPLFQSSFSMPSLISSSTSSSASSVSSFEGCPRPSISSTLSSSSTYFTACDDDEALEEDDELCSPRNSGAWTYMPSLCMSSTSEVLVAVNHEGHGHQEQQQQHEEEQKQPEPKKKKTNPLWSALQGIKDSASAIASKSQSTSAAPTTEATKASSTSKVPSDIAASTSALSKVKKVPDFIFSPRSYTESRSFGDFYQAL</sequence>
<proteinExistence type="predicted"/>
<accession>A0A9P6JFB0</accession>
<feature type="compositionally biased region" description="Low complexity" evidence="1">
    <location>
        <begin position="137"/>
        <end position="149"/>
    </location>
</feature>
<feature type="compositionally biased region" description="Low complexity" evidence="1">
    <location>
        <begin position="252"/>
        <end position="278"/>
    </location>
</feature>
<comment type="caution">
    <text evidence="2">The sequence shown here is derived from an EMBL/GenBank/DDBJ whole genome shotgun (WGS) entry which is preliminary data.</text>
</comment>
<evidence type="ECO:0000256" key="1">
    <source>
        <dbReference type="SAM" id="MobiDB-lite"/>
    </source>
</evidence>
<feature type="compositionally biased region" description="Basic and acidic residues" evidence="1">
    <location>
        <begin position="21"/>
        <end position="38"/>
    </location>
</feature>
<dbReference type="Proteomes" id="UP000749646">
    <property type="component" value="Unassembled WGS sequence"/>
</dbReference>
<dbReference type="EMBL" id="JAAAHW010005300">
    <property type="protein sequence ID" value="KAF9969184.1"/>
    <property type="molecule type" value="Genomic_DNA"/>
</dbReference>
<feature type="compositionally biased region" description="Low complexity" evidence="1">
    <location>
        <begin position="157"/>
        <end position="166"/>
    </location>
</feature>
<feature type="region of interest" description="Disordered" evidence="1">
    <location>
        <begin position="137"/>
        <end position="166"/>
    </location>
</feature>
<name>A0A9P6JFB0_9FUNG</name>
<feature type="region of interest" description="Disordered" evidence="1">
    <location>
        <begin position="215"/>
        <end position="290"/>
    </location>
</feature>
<protein>
    <submittedName>
        <fullName evidence="2">Uncharacterized protein</fullName>
    </submittedName>
</protein>
<dbReference type="AlphaFoldDB" id="A0A9P6JFB0"/>
<feature type="non-terminal residue" evidence="2">
    <location>
        <position position="320"/>
    </location>
</feature>
<evidence type="ECO:0000313" key="3">
    <source>
        <dbReference type="Proteomes" id="UP000749646"/>
    </source>
</evidence>